<dbReference type="AlphaFoldDB" id="A0A6A6H1W6"/>
<feature type="compositionally biased region" description="Low complexity" evidence="1">
    <location>
        <begin position="155"/>
        <end position="169"/>
    </location>
</feature>
<feature type="compositionally biased region" description="Polar residues" evidence="1">
    <location>
        <begin position="13"/>
        <end position="23"/>
    </location>
</feature>
<evidence type="ECO:0000256" key="2">
    <source>
        <dbReference type="SAM" id="Phobius"/>
    </source>
</evidence>
<feature type="region of interest" description="Disordered" evidence="1">
    <location>
        <begin position="344"/>
        <end position="426"/>
    </location>
</feature>
<feature type="region of interest" description="Disordered" evidence="1">
    <location>
        <begin position="217"/>
        <end position="279"/>
    </location>
</feature>
<accession>A0A6A6H1W6</accession>
<sequence>MHDLYQYGVRISPMSSHSSLSVTSKPRSPSPKRSQHSSPSKRKPLHERTDSETNEHPTIRLVKYPEPVDEPDSPIYSKNPFPSKPSHVLPPGSSHKRVPQDRDRHVSDAAPPPNPPASSLRIDSLFPAPLHPKTSISGSTPAIPSDTGSRHDQGPSYSPSSSRFPSAPSLRHSAPANVQLDTSVQDENEGDDTAAIPADIRPILPSLISKLDQELSSRASDTSFASSDTLDTLTTRPHHQANPAGSLDADAGASATSLVISERNPSRPLTARSRGSQRSITTPVAYPRPILKRSAESIASRTLLSKASIERLRSFSNPSAPWHAALQATLNSGVRVQYPTVKPPSTAGSWASVENETPPPINIPKRRSTRMNERPAAHPPWGTRPLSTIPSESERAFTEGSGVTTQGSSPIERRRTRGSLGSSFMLNATPEEFGDLDRRLGKQPVRQDHEEHHDTVGELSSPYMRTHHSGSLLRHSDPLLRPESALSDYQSRRSSYGSYVAATLPDWAKRYYSLGERTSLIITGLPNSSSTSLASNRLNTANTDRSGSPDASNLPLSIFHPRKRPHVQIPATPPDEDISTTEGDPSSPAGPTPSKSPSRPVHGSHAEALGSNPHRERDSLAITETPPTQPAHERLSVLRPLEARRVSHPFSPHLRPDRRSTATGISRRSAYRLSAWRAPSLEEVGAGWNWVWSPEGRQVVLFAMGFLFPLAWMVGAVLPLPKLREAEMSEIRRGLSGGGPQTRSQLDVEAAIVQEVGSLEERKYQKAKWWRWANRIMSVVGLVVIGVIIALVEVGVHM</sequence>
<feature type="compositionally biased region" description="Low complexity" evidence="1">
    <location>
        <begin position="217"/>
        <end position="235"/>
    </location>
</feature>
<feature type="compositionally biased region" description="Low complexity" evidence="1">
    <location>
        <begin position="244"/>
        <end position="258"/>
    </location>
</feature>
<protein>
    <recommendedName>
        <fullName evidence="5">Serine-rich protein</fullName>
    </recommendedName>
</protein>
<dbReference type="OrthoDB" id="4153178at2759"/>
<feature type="compositionally biased region" description="Polar residues" evidence="1">
    <location>
        <begin position="525"/>
        <end position="555"/>
    </location>
</feature>
<gene>
    <name evidence="3" type="ORF">EV356DRAFT_260138</name>
</gene>
<evidence type="ECO:0000256" key="1">
    <source>
        <dbReference type="SAM" id="MobiDB-lite"/>
    </source>
</evidence>
<feature type="compositionally biased region" description="Basic and acidic residues" evidence="1">
    <location>
        <begin position="46"/>
        <end position="58"/>
    </location>
</feature>
<feature type="region of interest" description="Disordered" evidence="1">
    <location>
        <begin position="1"/>
        <end position="198"/>
    </location>
</feature>
<feature type="compositionally biased region" description="Basic and acidic residues" evidence="1">
    <location>
        <begin position="98"/>
        <end position="107"/>
    </location>
</feature>
<dbReference type="EMBL" id="ML991819">
    <property type="protein sequence ID" value="KAF2232074.1"/>
    <property type="molecule type" value="Genomic_DNA"/>
</dbReference>
<keyword evidence="2" id="KW-0472">Membrane</keyword>
<feature type="compositionally biased region" description="Basic residues" evidence="1">
    <location>
        <begin position="33"/>
        <end position="45"/>
    </location>
</feature>
<feature type="transmembrane region" description="Helical" evidence="2">
    <location>
        <begin position="772"/>
        <end position="792"/>
    </location>
</feature>
<feature type="transmembrane region" description="Helical" evidence="2">
    <location>
        <begin position="699"/>
        <end position="720"/>
    </location>
</feature>
<keyword evidence="4" id="KW-1185">Reference proteome</keyword>
<evidence type="ECO:0008006" key="5">
    <source>
        <dbReference type="Google" id="ProtNLM"/>
    </source>
</evidence>
<feature type="region of interest" description="Disordered" evidence="1">
    <location>
        <begin position="445"/>
        <end position="479"/>
    </location>
</feature>
<feature type="compositionally biased region" description="Polar residues" evidence="1">
    <location>
        <begin position="346"/>
        <end position="355"/>
    </location>
</feature>
<feature type="region of interest" description="Disordered" evidence="1">
    <location>
        <begin position="523"/>
        <end position="615"/>
    </location>
</feature>
<feature type="compositionally biased region" description="Basic and acidic residues" evidence="1">
    <location>
        <begin position="445"/>
        <end position="456"/>
    </location>
</feature>
<organism evidence="3 4">
    <name type="scientific">Viridothelium virens</name>
    <name type="common">Speckled blister lichen</name>
    <name type="synonym">Trypethelium virens</name>
    <dbReference type="NCBI Taxonomy" id="1048519"/>
    <lineage>
        <taxon>Eukaryota</taxon>
        <taxon>Fungi</taxon>
        <taxon>Dikarya</taxon>
        <taxon>Ascomycota</taxon>
        <taxon>Pezizomycotina</taxon>
        <taxon>Dothideomycetes</taxon>
        <taxon>Dothideomycetes incertae sedis</taxon>
        <taxon>Trypetheliales</taxon>
        <taxon>Trypetheliaceae</taxon>
        <taxon>Viridothelium</taxon>
    </lineage>
</organism>
<evidence type="ECO:0000313" key="4">
    <source>
        <dbReference type="Proteomes" id="UP000800092"/>
    </source>
</evidence>
<name>A0A6A6H1W6_VIRVR</name>
<evidence type="ECO:0000313" key="3">
    <source>
        <dbReference type="EMBL" id="KAF2232074.1"/>
    </source>
</evidence>
<dbReference type="Proteomes" id="UP000800092">
    <property type="component" value="Unassembled WGS sequence"/>
</dbReference>
<keyword evidence="2" id="KW-1133">Transmembrane helix</keyword>
<reference evidence="3" key="1">
    <citation type="journal article" date="2020" name="Stud. Mycol.">
        <title>101 Dothideomycetes genomes: a test case for predicting lifestyles and emergence of pathogens.</title>
        <authorList>
            <person name="Haridas S."/>
            <person name="Albert R."/>
            <person name="Binder M."/>
            <person name="Bloem J."/>
            <person name="Labutti K."/>
            <person name="Salamov A."/>
            <person name="Andreopoulos B."/>
            <person name="Baker S."/>
            <person name="Barry K."/>
            <person name="Bills G."/>
            <person name="Bluhm B."/>
            <person name="Cannon C."/>
            <person name="Castanera R."/>
            <person name="Culley D."/>
            <person name="Daum C."/>
            <person name="Ezra D."/>
            <person name="Gonzalez J."/>
            <person name="Henrissat B."/>
            <person name="Kuo A."/>
            <person name="Liang C."/>
            <person name="Lipzen A."/>
            <person name="Lutzoni F."/>
            <person name="Magnuson J."/>
            <person name="Mondo S."/>
            <person name="Nolan M."/>
            <person name="Ohm R."/>
            <person name="Pangilinan J."/>
            <person name="Park H.-J."/>
            <person name="Ramirez L."/>
            <person name="Alfaro M."/>
            <person name="Sun H."/>
            <person name="Tritt A."/>
            <person name="Yoshinaga Y."/>
            <person name="Zwiers L.-H."/>
            <person name="Turgeon B."/>
            <person name="Goodwin S."/>
            <person name="Spatafora J."/>
            <person name="Crous P."/>
            <person name="Grigoriev I."/>
        </authorList>
    </citation>
    <scope>NUCLEOTIDE SEQUENCE</scope>
    <source>
        <strain evidence="3">Tuck. ex Michener</strain>
    </source>
</reference>
<keyword evidence="2" id="KW-0812">Transmembrane</keyword>
<proteinExistence type="predicted"/>